<accession>A0A3B1AA65</accession>
<gene>
    <name evidence="2" type="ORF">MNBD_GAMMA22-1751</name>
</gene>
<sequence>MDFIKIIKASSDKLMLSLTVLLASLIYSQNSISSEIAGVKIPDSIQSGNVELILNGVGIRTKFFFDIYIGSLYLKVKESNAEKIINSAQTKRINLHFLYKEVNKEKLTNGWTAGFKNNNTPEIFTILKQRLEKFNSFFKTMHNGDSVQFDFINAKSTKITINNTLQGEINGVDFQKALLRVWLGEDPADSELKQALLGISEN</sequence>
<feature type="domain" description="Chalcone isomerase" evidence="1">
    <location>
        <begin position="34"/>
        <end position="198"/>
    </location>
</feature>
<dbReference type="Gene3D" id="3.50.70.10">
    <property type="match status" value="1"/>
</dbReference>
<dbReference type="InterPro" id="IPR016087">
    <property type="entry name" value="Chalcone_isomerase"/>
</dbReference>
<evidence type="ECO:0000313" key="2">
    <source>
        <dbReference type="EMBL" id="VAW96517.1"/>
    </source>
</evidence>
<dbReference type="SUPFAM" id="SSF54626">
    <property type="entry name" value="Chalcone isomerase"/>
    <property type="match status" value="1"/>
</dbReference>
<proteinExistence type="predicted"/>
<dbReference type="GO" id="GO:0016872">
    <property type="term" value="F:intramolecular lyase activity"/>
    <property type="evidence" value="ECO:0007669"/>
    <property type="project" value="InterPro"/>
</dbReference>
<organism evidence="2">
    <name type="scientific">hydrothermal vent metagenome</name>
    <dbReference type="NCBI Taxonomy" id="652676"/>
    <lineage>
        <taxon>unclassified sequences</taxon>
        <taxon>metagenomes</taxon>
        <taxon>ecological metagenomes</taxon>
    </lineage>
</organism>
<evidence type="ECO:0000259" key="1">
    <source>
        <dbReference type="Pfam" id="PF16036"/>
    </source>
</evidence>
<reference evidence="2" key="1">
    <citation type="submission" date="2018-06" db="EMBL/GenBank/DDBJ databases">
        <authorList>
            <person name="Zhirakovskaya E."/>
        </authorList>
    </citation>
    <scope>NUCLEOTIDE SEQUENCE</scope>
</reference>
<dbReference type="Pfam" id="PF16036">
    <property type="entry name" value="Chalcone_3"/>
    <property type="match status" value="1"/>
</dbReference>
<protein>
    <submittedName>
        <fullName evidence="2">FIG026291: Hypothetical periplasmic protein</fullName>
    </submittedName>
</protein>
<name>A0A3B1AA65_9ZZZZ</name>
<dbReference type="InterPro" id="IPR016088">
    <property type="entry name" value="Chalcone_isomerase_3-sand"/>
</dbReference>
<dbReference type="EMBL" id="UOFS01000027">
    <property type="protein sequence ID" value="VAW96517.1"/>
    <property type="molecule type" value="Genomic_DNA"/>
</dbReference>
<dbReference type="AlphaFoldDB" id="A0A3B1AA65"/>
<dbReference type="InterPro" id="IPR036298">
    <property type="entry name" value="Chalcone_isomerase_sf"/>
</dbReference>